<evidence type="ECO:0000256" key="1">
    <source>
        <dbReference type="ARBA" id="ARBA00022980"/>
    </source>
</evidence>
<keyword evidence="1" id="KW-0689">Ribosomal protein</keyword>
<keyword evidence="2" id="KW-0687">Ribonucleoprotein</keyword>
<accession>A0A1L2JK25</accession>
<dbReference type="InterPro" id="IPR006846">
    <property type="entry name" value="Ribosomal_eS30"/>
</dbReference>
<sequence length="55" mass="6265">MPRGTHGALNKAGKVRSLTPKVEARPRRSPAPRVRIKSLYRKRYILGRKPGQNPF</sequence>
<evidence type="ECO:0000256" key="3">
    <source>
        <dbReference type="SAM" id="MobiDB-lite"/>
    </source>
</evidence>
<reference evidence="4" key="1">
    <citation type="journal article" date="2017" name="Nature">
        <title>Metagenomic exploration of ASGARD archaea illuminates the origin of cellular complexity in eukaryotes.</title>
        <authorList>
            <person name="Zaremba-Niedzwiedzka K."/>
            <person name="Caceres E.F."/>
            <person name="Saw J.H.W."/>
            <person name="Backstrom D."/>
            <person name="Juzokaite L."/>
            <person name="Vancaester E."/>
            <person name="Seitz K.W."/>
            <person name="Anantharaman K."/>
            <person name="Starnawski P."/>
            <person name="Kjeldsen K.U."/>
            <person name="Stott M.B."/>
            <person name="Nunoura T."/>
            <person name="Banfield J.F."/>
            <person name="Schramm A."/>
            <person name="Baker B.J."/>
            <person name="Spang A."/>
            <person name="Ettema T.J.G."/>
        </authorList>
    </citation>
    <scope>NUCLEOTIDE SEQUENCE</scope>
    <source>
        <strain evidence="4">TIV_2</strain>
    </source>
</reference>
<dbReference type="EMBL" id="KX764980">
    <property type="protein sequence ID" value="AOZ56067.1"/>
    <property type="molecule type" value="Genomic_DNA"/>
</dbReference>
<feature type="region of interest" description="Disordered" evidence="3">
    <location>
        <begin position="1"/>
        <end position="32"/>
    </location>
</feature>
<dbReference type="GO" id="GO:1990904">
    <property type="term" value="C:ribonucleoprotein complex"/>
    <property type="evidence" value="ECO:0007669"/>
    <property type="project" value="UniProtKB-KW"/>
</dbReference>
<dbReference type="Pfam" id="PF04758">
    <property type="entry name" value="Ribosomal_S30"/>
    <property type="match status" value="1"/>
</dbReference>
<dbReference type="GO" id="GO:0003735">
    <property type="term" value="F:structural constituent of ribosome"/>
    <property type="evidence" value="ECO:0007669"/>
    <property type="project" value="InterPro"/>
</dbReference>
<proteinExistence type="predicted"/>
<dbReference type="GO" id="GO:0006412">
    <property type="term" value="P:translation"/>
    <property type="evidence" value="ECO:0007669"/>
    <property type="project" value="InterPro"/>
</dbReference>
<evidence type="ECO:0008006" key="5">
    <source>
        <dbReference type="Google" id="ProtNLM"/>
    </source>
</evidence>
<evidence type="ECO:0000256" key="2">
    <source>
        <dbReference type="ARBA" id="ARBA00023274"/>
    </source>
</evidence>
<dbReference type="GO" id="GO:0005840">
    <property type="term" value="C:ribosome"/>
    <property type="evidence" value="ECO:0007669"/>
    <property type="project" value="UniProtKB-KW"/>
</dbReference>
<dbReference type="AlphaFoldDB" id="A0A1L2JK25"/>
<evidence type="ECO:0000313" key="4">
    <source>
        <dbReference type="EMBL" id="AOZ56067.1"/>
    </source>
</evidence>
<organism evidence="4">
    <name type="scientific">uncultured korarchaeote</name>
    <dbReference type="NCBI Taxonomy" id="161241"/>
    <lineage>
        <taxon>Archaea</taxon>
        <taxon>Thermoproteota</taxon>
        <taxon>environmental samples</taxon>
    </lineage>
</organism>
<protein>
    <recommendedName>
        <fullName evidence="5">30S ribosomal protein S30</fullName>
    </recommendedName>
</protein>
<name>A0A1L2JK25_9CREN</name>